<dbReference type="Proteomes" id="UP000265515">
    <property type="component" value="Unassembled WGS sequence"/>
</dbReference>
<feature type="compositionally biased region" description="Basic and acidic residues" evidence="1">
    <location>
        <begin position="107"/>
        <end position="120"/>
    </location>
</feature>
<dbReference type="GO" id="GO:0015074">
    <property type="term" value="P:DNA integration"/>
    <property type="evidence" value="ECO:0007669"/>
    <property type="project" value="InterPro"/>
</dbReference>
<dbReference type="InterPro" id="IPR015525">
    <property type="entry name" value="BRCA2"/>
</dbReference>
<accession>A0A388JTV1</accession>
<feature type="compositionally biased region" description="Polar residues" evidence="1">
    <location>
        <begin position="33"/>
        <end position="49"/>
    </location>
</feature>
<sequence>MSTEQDTGALPRRSARIAVRARPAVPPRPTKLSRWTTPAASSTALTVQDATGDHPAYPVRGANEPAADYRGRLLAFTEAVAAVEARKETAEAERQRLANEAAAEAQRTSETEAETRDRRNASSTESLIACEHQWTTILQGMIFVLTEAQADPTPAEAERSNLANLLLGMMRGIMWNNTLLHSHLRTDATQRQTYKNDMTALIRTEATQQQQQHHLLNSTITRVNSIEANASAVPGCTTDVMKQLNERIDHVVTIIGDIKIQRMTSDSAKDYLFKFGPGAEGQTHTLGWDQLHELLIEAGAQRQYATEEWVQNHYRWIVWKLACYERRFPAACAGKLISIHNVFNQLKYRYEREVNQGSRSALRKITERDASAGKTMVLCISAVREWGHDSDEEFEQKGRWAQKNPEVLEDTTICEGDRKKKVSDESKGDKEGGTHEVRVAELKEEDSDSGFKPAKIELTDGWYWITAQLDAALSRHLRKGKLFVGQKIKICGADLHGCADGAPPLEACRMAALALQVNATRRAHWADRLGFCRHVAPPLSLRCIKPGGGLVHMTMLTISRIYPLVCLEKTADGRMITRSSRAEAAEVRKCEEKRARIVEEVAMKMHEKVNEVGVPLSGGRSYRNNEGARLQAQLASAADPESFLEGMTAEQRRALQVFSAQRQVLNPLLYIKDEAGAMAPQRVGRGGSRPPAGNPTQLAEAEAARQQAAAEAAAAARLQQQQVETSQNQAHYQATMDLAKDEATYRRLLRRQHFQATEDQAEPTEEESDKEATAVLMENLLYICNWQQREMLAMRQIFIRYETTFRTQEQITALQNANSQQQAINNQLQTTVSTGLARLSAVESAGSAVADCSPALAVQAKQLEERINHVVASLGDISMFAGAISCRRSATAFSNDRPPSPGMEDPELQDREARRLPQDRSAAVVDGIQCRVPPPSTDGGVAVVDLRNYVAKIDHKHATQRHGIPEDIVSDRDTRFMSAFWTALMVESGTSMKLSSARHPQTDGQMERAHQTAQMMLRTLISPDQKDWIDRLPDIEFAYNTSVHPAIGVTPFKLHHGGRKGRIFADILLPRAANIDAACSPLLHGSTGTCWPKPAQICKRLRSRTEFQLWRQVSPPSAGHRQSRKSSRPRYSDPDAVKEHPQLLGNVIGKEVELVDESHPWNYGAVDGLLGLVEDQRIVVCYPAKLASTKEEVPPPLERVDEGEELLLACIVNGMHEWHFLAEVLDRVPVHTIMLLEDCTNAIA</sequence>
<dbReference type="Gene3D" id="2.40.50.140">
    <property type="entry name" value="Nucleic acid-binding proteins"/>
    <property type="match status" value="2"/>
</dbReference>
<dbReference type="OrthoDB" id="21095at2759"/>
<dbReference type="Pfam" id="PF09169">
    <property type="entry name" value="BRCA-2_helical"/>
    <property type="match status" value="1"/>
</dbReference>
<evidence type="ECO:0000313" key="4">
    <source>
        <dbReference type="Proteomes" id="UP000265515"/>
    </source>
</evidence>
<proteinExistence type="predicted"/>
<evidence type="ECO:0000256" key="1">
    <source>
        <dbReference type="SAM" id="MobiDB-lite"/>
    </source>
</evidence>
<feature type="region of interest" description="Disordered" evidence="1">
    <location>
        <begin position="418"/>
        <end position="446"/>
    </location>
</feature>
<feature type="region of interest" description="Disordered" evidence="1">
    <location>
        <begin position="891"/>
        <end position="912"/>
    </location>
</feature>
<feature type="region of interest" description="Disordered" evidence="1">
    <location>
        <begin position="21"/>
        <end position="58"/>
    </location>
</feature>
<dbReference type="InterPro" id="IPR012337">
    <property type="entry name" value="RNaseH-like_sf"/>
</dbReference>
<evidence type="ECO:0000259" key="2">
    <source>
        <dbReference type="PROSITE" id="PS50994"/>
    </source>
</evidence>
<dbReference type="InterPro" id="IPR036397">
    <property type="entry name" value="RNaseH_sf"/>
</dbReference>
<evidence type="ECO:0000313" key="3">
    <source>
        <dbReference type="EMBL" id="GBG61234.1"/>
    </source>
</evidence>
<keyword evidence="4" id="KW-1185">Reference proteome</keyword>
<protein>
    <recommendedName>
        <fullName evidence="2">Integrase catalytic domain-containing protein</fullName>
    </recommendedName>
</protein>
<dbReference type="InterPro" id="IPR015187">
    <property type="entry name" value="BRCA2_OB_1"/>
</dbReference>
<dbReference type="InterPro" id="IPR012340">
    <property type="entry name" value="NA-bd_OB-fold"/>
</dbReference>
<dbReference type="STRING" id="69332.A0A388JTV1"/>
<feature type="compositionally biased region" description="Basic and acidic residues" evidence="1">
    <location>
        <begin position="418"/>
        <end position="442"/>
    </location>
</feature>
<dbReference type="Pfam" id="PF09103">
    <property type="entry name" value="BRCA-2_OB1"/>
    <property type="match status" value="1"/>
</dbReference>
<feature type="domain" description="Integrase catalytic" evidence="2">
    <location>
        <begin position="897"/>
        <end position="1059"/>
    </location>
</feature>
<dbReference type="SUPFAM" id="SSF81878">
    <property type="entry name" value="BRCA2 tower domain"/>
    <property type="match status" value="1"/>
</dbReference>
<dbReference type="AlphaFoldDB" id="A0A388JTV1"/>
<dbReference type="PROSITE" id="PS50994">
    <property type="entry name" value="INTEGRASE"/>
    <property type="match status" value="1"/>
</dbReference>
<dbReference type="GO" id="GO:0000724">
    <property type="term" value="P:double-strand break repair via homologous recombination"/>
    <property type="evidence" value="ECO:0007669"/>
    <property type="project" value="InterPro"/>
</dbReference>
<comment type="caution">
    <text evidence="3">The sequence shown here is derived from an EMBL/GenBank/DDBJ whole genome shotgun (WGS) entry which is preliminary data.</text>
</comment>
<dbReference type="Gramene" id="GBG61234">
    <property type="protein sequence ID" value="GBG61234"/>
    <property type="gene ID" value="CBR_g19766"/>
</dbReference>
<gene>
    <name evidence="3" type="ORF">CBR_g19766</name>
</gene>
<reference evidence="3 4" key="1">
    <citation type="journal article" date="2018" name="Cell">
        <title>The Chara Genome: Secondary Complexity and Implications for Plant Terrestrialization.</title>
        <authorList>
            <person name="Nishiyama T."/>
            <person name="Sakayama H."/>
            <person name="Vries J.D."/>
            <person name="Buschmann H."/>
            <person name="Saint-Marcoux D."/>
            <person name="Ullrich K.K."/>
            <person name="Haas F.B."/>
            <person name="Vanderstraeten L."/>
            <person name="Becker D."/>
            <person name="Lang D."/>
            <person name="Vosolsobe S."/>
            <person name="Rombauts S."/>
            <person name="Wilhelmsson P.K.I."/>
            <person name="Janitza P."/>
            <person name="Kern R."/>
            <person name="Heyl A."/>
            <person name="Rumpler F."/>
            <person name="Villalobos L.I.A.C."/>
            <person name="Clay J.M."/>
            <person name="Skokan R."/>
            <person name="Toyoda A."/>
            <person name="Suzuki Y."/>
            <person name="Kagoshima H."/>
            <person name="Schijlen E."/>
            <person name="Tajeshwar N."/>
            <person name="Catarino B."/>
            <person name="Hetherington A.J."/>
            <person name="Saltykova A."/>
            <person name="Bonnot C."/>
            <person name="Breuninger H."/>
            <person name="Symeonidi A."/>
            <person name="Radhakrishnan G.V."/>
            <person name="Van Nieuwerburgh F."/>
            <person name="Deforce D."/>
            <person name="Chang C."/>
            <person name="Karol K.G."/>
            <person name="Hedrich R."/>
            <person name="Ulvskov P."/>
            <person name="Glockner G."/>
            <person name="Delwiche C.F."/>
            <person name="Petrasek J."/>
            <person name="Van de Peer Y."/>
            <person name="Friml J."/>
            <person name="Beilby M."/>
            <person name="Dolan L."/>
            <person name="Kohara Y."/>
            <person name="Sugano S."/>
            <person name="Fujiyama A."/>
            <person name="Delaux P.-M."/>
            <person name="Quint M."/>
            <person name="TheiBen G."/>
            <person name="Hagemann M."/>
            <person name="Harholt J."/>
            <person name="Dunand C."/>
            <person name="Zachgo S."/>
            <person name="Langdale J."/>
            <person name="Maumus F."/>
            <person name="Straeten D.V.D."/>
            <person name="Gould S.B."/>
            <person name="Rensing S.A."/>
        </authorList>
    </citation>
    <scope>NUCLEOTIDE SEQUENCE [LARGE SCALE GENOMIC DNA]</scope>
    <source>
        <strain evidence="3 4">S276</strain>
    </source>
</reference>
<dbReference type="InterPro" id="IPR015252">
    <property type="entry name" value="BRCA2_hlx"/>
</dbReference>
<dbReference type="InterPro" id="IPR001584">
    <property type="entry name" value="Integrase_cat-core"/>
</dbReference>
<dbReference type="EMBL" id="BFEA01000018">
    <property type="protein sequence ID" value="GBG61234.1"/>
    <property type="molecule type" value="Genomic_DNA"/>
</dbReference>
<dbReference type="SUPFAM" id="SSF53098">
    <property type="entry name" value="Ribonuclease H-like"/>
    <property type="match status" value="1"/>
</dbReference>
<organism evidence="3 4">
    <name type="scientific">Chara braunii</name>
    <name type="common">Braun's stonewort</name>
    <dbReference type="NCBI Taxonomy" id="69332"/>
    <lineage>
        <taxon>Eukaryota</taxon>
        <taxon>Viridiplantae</taxon>
        <taxon>Streptophyta</taxon>
        <taxon>Charophyceae</taxon>
        <taxon>Charales</taxon>
        <taxon>Characeae</taxon>
        <taxon>Chara</taxon>
    </lineage>
</organism>
<feature type="region of interest" description="Disordered" evidence="1">
    <location>
        <begin position="1111"/>
        <end position="1137"/>
    </location>
</feature>
<dbReference type="PANTHER" id="PTHR11289:SF0">
    <property type="entry name" value="BREAST CANCER TYPE 2 SUSCEPTIBILITY PROTEIN"/>
    <property type="match status" value="1"/>
</dbReference>
<dbReference type="GO" id="GO:0003676">
    <property type="term" value="F:nucleic acid binding"/>
    <property type="evidence" value="ECO:0007669"/>
    <property type="project" value="InterPro"/>
</dbReference>
<dbReference type="PANTHER" id="PTHR11289">
    <property type="entry name" value="BREAST CANCER TYPE 2 SUSCEPTIBILITY PROTEIN BRCA2"/>
    <property type="match status" value="1"/>
</dbReference>
<dbReference type="Gene3D" id="3.30.420.10">
    <property type="entry name" value="Ribonuclease H-like superfamily/Ribonuclease H"/>
    <property type="match status" value="1"/>
</dbReference>
<name>A0A388JTV1_CHABU</name>
<feature type="region of interest" description="Disordered" evidence="1">
    <location>
        <begin position="92"/>
        <end position="124"/>
    </location>
</feature>
<dbReference type="InterPro" id="IPR036315">
    <property type="entry name" value="BRCA2_hlx_sf"/>
</dbReference>
<dbReference type="SUPFAM" id="SSF50249">
    <property type="entry name" value="Nucleic acid-binding proteins"/>
    <property type="match status" value="1"/>
</dbReference>
<dbReference type="GO" id="GO:0006355">
    <property type="term" value="P:regulation of DNA-templated transcription"/>
    <property type="evidence" value="ECO:0007669"/>
    <property type="project" value="TreeGrafter"/>
</dbReference>
<dbReference type="SUPFAM" id="SSF81872">
    <property type="entry name" value="BRCA2 helical domain"/>
    <property type="match status" value="1"/>
</dbReference>